<keyword evidence="2" id="KW-1185">Reference proteome</keyword>
<dbReference type="OrthoDB" id="1267628at2"/>
<gene>
    <name evidence="1" type="ORF">IO89_17595</name>
</gene>
<dbReference type="EMBL" id="JPLY01000007">
    <property type="protein sequence ID" value="KFC18315.1"/>
    <property type="molecule type" value="Genomic_DNA"/>
</dbReference>
<dbReference type="Pfam" id="PF20289">
    <property type="entry name" value="MComp1"/>
    <property type="match status" value="1"/>
</dbReference>
<proteinExistence type="predicted"/>
<name>A0A085B770_9FLAO</name>
<evidence type="ECO:0000313" key="2">
    <source>
        <dbReference type="Proteomes" id="UP000028623"/>
    </source>
</evidence>
<accession>A0A085B770</accession>
<dbReference type="RefSeq" id="WP_034978767.1">
    <property type="nucleotide sequence ID" value="NZ_FOFI01000006.1"/>
</dbReference>
<evidence type="ECO:0000313" key="1">
    <source>
        <dbReference type="EMBL" id="KFC18315.1"/>
    </source>
</evidence>
<dbReference type="InterPro" id="IPR046905">
    <property type="entry name" value="ABC-3C_MC1"/>
</dbReference>
<dbReference type="AlphaFoldDB" id="A0A085B770"/>
<protein>
    <submittedName>
        <fullName evidence="1">Uncharacterized protein</fullName>
    </submittedName>
</protein>
<comment type="caution">
    <text evidence="1">The sequence shown here is derived from an EMBL/GenBank/DDBJ whole genome shotgun (WGS) entry which is preliminary data.</text>
</comment>
<dbReference type="eggNOG" id="ENOG5033ISN">
    <property type="taxonomic scope" value="Bacteria"/>
</dbReference>
<organism evidence="1 2">
    <name type="scientific">Epilithonimonas lactis</name>
    <dbReference type="NCBI Taxonomy" id="421072"/>
    <lineage>
        <taxon>Bacteria</taxon>
        <taxon>Pseudomonadati</taxon>
        <taxon>Bacteroidota</taxon>
        <taxon>Flavobacteriia</taxon>
        <taxon>Flavobacteriales</taxon>
        <taxon>Weeksellaceae</taxon>
        <taxon>Chryseobacterium group</taxon>
        <taxon>Epilithonimonas</taxon>
    </lineage>
</organism>
<reference evidence="1 2" key="1">
    <citation type="submission" date="2014-07" db="EMBL/GenBank/DDBJ databases">
        <title>Epilithonimonas lactis LMG 22401 Genome.</title>
        <authorList>
            <person name="Pipes S.E."/>
            <person name="Stropko S.J."/>
        </authorList>
    </citation>
    <scope>NUCLEOTIDE SEQUENCE [LARGE SCALE GENOMIC DNA]</scope>
    <source>
        <strain evidence="1 2">LMG 24401</strain>
    </source>
</reference>
<dbReference type="STRING" id="421072.SAMN04488097_3783"/>
<dbReference type="Proteomes" id="UP000028623">
    <property type="component" value="Unassembled WGS sequence"/>
</dbReference>
<sequence length="176" mass="21031">MPLNKANHIITSLKEKDESITFEGLECWIKEEKEYNIYIFCIQFLDKDELLKVHEELRDYIAIYFQSQFLEKNVERWNIYQFFFIKDKIDEVTKQLIEQDKFSTRKIIHDDLEKELSDDEVISIIDEELFNFTISRRSLASDSVDTFLVDKKHDEVIAILGKQLTAEELITTLDHE</sequence>